<organism evidence="1 2">
    <name type="scientific">Mycoplasma anserisalpingitidis</name>
    <dbReference type="NCBI Taxonomy" id="519450"/>
    <lineage>
        <taxon>Bacteria</taxon>
        <taxon>Bacillati</taxon>
        <taxon>Mycoplasmatota</taxon>
        <taxon>Mollicutes</taxon>
        <taxon>Mycoplasmataceae</taxon>
        <taxon>Mycoplasma</taxon>
    </lineage>
</organism>
<gene>
    <name evidence="1" type="ORF">FRW55_02625</name>
</gene>
<evidence type="ECO:0000313" key="1">
    <source>
        <dbReference type="EMBL" id="QDY87038.1"/>
    </source>
</evidence>
<accession>A0A5B8K048</accession>
<reference evidence="1 2" key="1">
    <citation type="journal article" date="2019" name="Microbiol. Resour. Announc.">
        <title>Complete Genome Sequences of Three Mycoplasma anserisalpingitis (Mycoplasma sp. 1220) Strains.</title>
        <authorList>
            <person name="Grozner D."/>
            <person name="Forro B."/>
            <person name="Kovacs A.B."/>
            <person name="Marton S."/>
            <person name="Banyai K."/>
            <person name="Kreizinger Z."/>
            <person name="Sulyok K.M."/>
            <person name="Gyuranecz M."/>
        </authorList>
    </citation>
    <scope>NUCLEOTIDE SEQUENCE [LARGE SCALE GENOMIC DNA]</scope>
    <source>
        <strain evidence="1 2">ATCC:BAA-2147</strain>
    </source>
</reference>
<name>A0A5B8K048_9MOLU</name>
<evidence type="ECO:0000313" key="2">
    <source>
        <dbReference type="Proteomes" id="UP000318927"/>
    </source>
</evidence>
<protein>
    <submittedName>
        <fullName evidence="1">Uncharacterized protein</fullName>
    </submittedName>
</protein>
<dbReference type="KEGG" id="mans:FRW55_02625"/>
<dbReference type="Proteomes" id="UP000318927">
    <property type="component" value="Chromosome"/>
</dbReference>
<proteinExistence type="predicted"/>
<dbReference type="RefSeq" id="WP_146368611.1">
    <property type="nucleotide sequence ID" value="NZ_CP042295.1"/>
</dbReference>
<keyword evidence="2" id="KW-1185">Reference proteome</keyword>
<dbReference type="OrthoDB" id="399972at2"/>
<sequence length="138" mass="15788">MKIKFLSVAKPVNSDELITDFNASVEKDDDFGFEAYTFIEPSQGISNRIEFNENEINIFAGATTLNLIKNQWVLNVFNVKASPNSPVSNFDIWTYLTDFDIIRNQSEDIIEFKYILSGKKEDLDSKIGDYKITLTITK</sequence>
<dbReference type="AlphaFoldDB" id="A0A5B8K048"/>
<dbReference type="EMBL" id="CP042295">
    <property type="protein sequence ID" value="QDY87038.1"/>
    <property type="molecule type" value="Genomic_DNA"/>
</dbReference>